<reference evidence="8" key="1">
    <citation type="journal article" date="2020" name="mSystems">
        <title>Genome- and Community-Level Interaction Insights into Carbon Utilization and Element Cycling Functions of Hydrothermarchaeota in Hydrothermal Sediment.</title>
        <authorList>
            <person name="Zhou Z."/>
            <person name="Liu Y."/>
            <person name="Xu W."/>
            <person name="Pan J."/>
            <person name="Luo Z.H."/>
            <person name="Li M."/>
        </authorList>
    </citation>
    <scope>NUCLEOTIDE SEQUENCE [LARGE SCALE GENOMIC DNA]</scope>
    <source>
        <strain evidence="8">SpSt-853</strain>
    </source>
</reference>
<dbReference type="NCBIfam" id="TIGR02822">
    <property type="entry name" value="adh_fam_2"/>
    <property type="match status" value="1"/>
</dbReference>
<organism evidence="8">
    <name type="scientific">Desulfobacca acetoxidans</name>
    <dbReference type="NCBI Taxonomy" id="60893"/>
    <lineage>
        <taxon>Bacteria</taxon>
        <taxon>Pseudomonadati</taxon>
        <taxon>Thermodesulfobacteriota</taxon>
        <taxon>Desulfobaccia</taxon>
        <taxon>Desulfobaccales</taxon>
        <taxon>Desulfobaccaceae</taxon>
        <taxon>Desulfobacca</taxon>
    </lineage>
</organism>
<dbReference type="SMART" id="SM00829">
    <property type="entry name" value="PKS_ER"/>
    <property type="match status" value="1"/>
</dbReference>
<comment type="caution">
    <text evidence="8">The sequence shown here is derived from an EMBL/GenBank/DDBJ whole genome shotgun (WGS) entry which is preliminary data.</text>
</comment>
<dbReference type="InterPro" id="IPR011032">
    <property type="entry name" value="GroES-like_sf"/>
</dbReference>
<name>A0A7C5AKR8_9BACT</name>
<dbReference type="AlphaFoldDB" id="A0A7C5AKR8"/>
<keyword evidence="4" id="KW-0479">Metal-binding</keyword>
<dbReference type="PANTHER" id="PTHR42940">
    <property type="entry name" value="ALCOHOL DEHYDROGENASE 1-RELATED"/>
    <property type="match status" value="1"/>
</dbReference>
<gene>
    <name evidence="8" type="ORF">ENW48_02395</name>
</gene>
<dbReference type="SUPFAM" id="SSF50129">
    <property type="entry name" value="GroES-like"/>
    <property type="match status" value="1"/>
</dbReference>
<comment type="similarity">
    <text evidence="2">Belongs to the zinc-containing alcohol dehydrogenase family.</text>
</comment>
<keyword evidence="5" id="KW-0862">Zinc</keyword>
<comment type="cofactor">
    <cofactor evidence="1">
        <name>Zn(2+)</name>
        <dbReference type="ChEBI" id="CHEBI:29105"/>
    </cofactor>
</comment>
<dbReference type="GO" id="GO:0004022">
    <property type="term" value="F:alcohol dehydrogenase (NAD+) activity"/>
    <property type="evidence" value="ECO:0007669"/>
    <property type="project" value="UniProtKB-EC"/>
</dbReference>
<dbReference type="Pfam" id="PF08240">
    <property type="entry name" value="ADH_N"/>
    <property type="match status" value="1"/>
</dbReference>
<dbReference type="InterPro" id="IPR036291">
    <property type="entry name" value="NAD(P)-bd_dom_sf"/>
</dbReference>
<dbReference type="Pfam" id="PF00107">
    <property type="entry name" value="ADH_zinc_N"/>
    <property type="match status" value="1"/>
</dbReference>
<dbReference type="InterPro" id="IPR013149">
    <property type="entry name" value="ADH-like_C"/>
</dbReference>
<dbReference type="GO" id="GO:0046872">
    <property type="term" value="F:metal ion binding"/>
    <property type="evidence" value="ECO:0007669"/>
    <property type="project" value="UniProtKB-KW"/>
</dbReference>
<dbReference type="GO" id="GO:0005737">
    <property type="term" value="C:cytoplasm"/>
    <property type="evidence" value="ECO:0007669"/>
    <property type="project" value="TreeGrafter"/>
</dbReference>
<dbReference type="EMBL" id="DTKJ01000016">
    <property type="protein sequence ID" value="HGZ11054.1"/>
    <property type="molecule type" value="Genomic_DNA"/>
</dbReference>
<dbReference type="PANTHER" id="PTHR42940:SF8">
    <property type="entry name" value="VACUOLAR PROTEIN SORTING-ASSOCIATED PROTEIN 11"/>
    <property type="match status" value="1"/>
</dbReference>
<feature type="domain" description="Enoyl reductase (ER)" evidence="7">
    <location>
        <begin position="13"/>
        <end position="330"/>
    </location>
</feature>
<evidence type="ECO:0000256" key="4">
    <source>
        <dbReference type="ARBA" id="ARBA00022723"/>
    </source>
</evidence>
<dbReference type="Gene3D" id="3.40.50.720">
    <property type="entry name" value="NAD(P)-binding Rossmann-like Domain"/>
    <property type="match status" value="1"/>
</dbReference>
<dbReference type="CDD" id="cd08298">
    <property type="entry name" value="CAD2"/>
    <property type="match status" value="1"/>
</dbReference>
<dbReference type="InterPro" id="IPR013154">
    <property type="entry name" value="ADH-like_N"/>
</dbReference>
<accession>A0A7C5AKR8</accession>
<evidence type="ECO:0000256" key="5">
    <source>
        <dbReference type="ARBA" id="ARBA00022833"/>
    </source>
</evidence>
<evidence type="ECO:0000256" key="6">
    <source>
        <dbReference type="ARBA" id="ARBA00023002"/>
    </source>
</evidence>
<evidence type="ECO:0000313" key="8">
    <source>
        <dbReference type="EMBL" id="HGZ11054.1"/>
    </source>
</evidence>
<keyword evidence="6 8" id="KW-0560">Oxidoreductase</keyword>
<dbReference type="InterPro" id="IPR020843">
    <property type="entry name" value="ER"/>
</dbReference>
<dbReference type="InterPro" id="IPR014187">
    <property type="entry name" value="ADH_Zn_typ-2"/>
</dbReference>
<evidence type="ECO:0000256" key="1">
    <source>
        <dbReference type="ARBA" id="ARBA00001947"/>
    </source>
</evidence>
<proteinExistence type="inferred from homology"/>
<dbReference type="SUPFAM" id="SSF51735">
    <property type="entry name" value="NAD(P)-binding Rossmann-fold domains"/>
    <property type="match status" value="1"/>
</dbReference>
<evidence type="ECO:0000259" key="7">
    <source>
        <dbReference type="SMART" id="SM00829"/>
    </source>
</evidence>
<evidence type="ECO:0000256" key="2">
    <source>
        <dbReference type="ARBA" id="ARBA00008072"/>
    </source>
</evidence>
<evidence type="ECO:0000256" key="3">
    <source>
        <dbReference type="ARBA" id="ARBA00013190"/>
    </source>
</evidence>
<sequence length="333" mass="35694">MKAMLLEFPAPVGEAPLKLVDLPPGAPGPGEILVQVSHCGVCHTDLHTVEGELPLMRLPVIPGHQVVGRVLELGPGTSRFRPGDRVGLAWLFKACGKCRFCQRGRENLCEAAEFTGLHRDGGYAEQVVAAADFVYPLPPELPGEHIAPLLCAGIIGYRALRLSDIQPGGRLGLYGFGASAHLAIQVARYWGCEVYVFTRSPGHQELARQLGAVWVGQAQDTPPAKLDAAIIFAPAGNLVPEALRVLDRGGTLALAGIHLSPVPSLEYQKHLYYEKTVRSVTASTREDGRELLALAARIPLKTQVQLFPLAEANRALELLKAGKINGAAVLSLE</sequence>
<protein>
    <recommendedName>
        <fullName evidence="3">alcohol dehydrogenase</fullName>
        <ecNumber evidence="3">1.1.1.1</ecNumber>
    </recommendedName>
</protein>
<dbReference type="EC" id="1.1.1.1" evidence="3"/>
<dbReference type="Gene3D" id="3.90.180.10">
    <property type="entry name" value="Medium-chain alcohol dehydrogenases, catalytic domain"/>
    <property type="match status" value="1"/>
</dbReference>